<name>A0ABR8PQ24_9CLOT</name>
<dbReference type="RefSeq" id="WP_191767671.1">
    <property type="nucleotide sequence ID" value="NZ_JACSRA010000003.1"/>
</dbReference>
<dbReference type="Proteomes" id="UP000627781">
    <property type="component" value="Unassembled WGS sequence"/>
</dbReference>
<dbReference type="Pfam" id="PF04245">
    <property type="entry name" value="NA37"/>
    <property type="match status" value="1"/>
</dbReference>
<accession>A0ABR8PQ24</accession>
<proteinExistence type="predicted"/>
<evidence type="ECO:0000313" key="1">
    <source>
        <dbReference type="EMBL" id="MBD7910278.1"/>
    </source>
</evidence>
<dbReference type="EMBL" id="JACSRA010000003">
    <property type="protein sequence ID" value="MBD7910278.1"/>
    <property type="molecule type" value="Genomic_DNA"/>
</dbReference>
<reference evidence="1 2" key="1">
    <citation type="submission" date="2020-08" db="EMBL/GenBank/DDBJ databases">
        <title>A Genomic Blueprint of the Chicken Gut Microbiome.</title>
        <authorList>
            <person name="Gilroy R."/>
            <person name="Ravi A."/>
            <person name="Getino M."/>
            <person name="Pursley I."/>
            <person name="Horton D.L."/>
            <person name="Alikhan N.-F."/>
            <person name="Baker D."/>
            <person name="Gharbi K."/>
            <person name="Hall N."/>
            <person name="Watson M."/>
            <person name="Adriaenssens E.M."/>
            <person name="Foster-Nyarko E."/>
            <person name="Jarju S."/>
            <person name="Secka A."/>
            <person name="Antonio M."/>
            <person name="Oren A."/>
            <person name="Chaudhuri R."/>
            <person name="La Ragione R.M."/>
            <person name="Hildebrand F."/>
            <person name="Pallen M.J."/>
        </authorList>
    </citation>
    <scope>NUCLEOTIDE SEQUENCE [LARGE SCALE GENOMIC DNA]</scope>
    <source>
        <strain evidence="1 2">Sa3CVN1</strain>
    </source>
</reference>
<evidence type="ECO:0000313" key="2">
    <source>
        <dbReference type="Proteomes" id="UP000627781"/>
    </source>
</evidence>
<protein>
    <submittedName>
        <fullName evidence="1">Nucleoid-associated protein</fullName>
    </submittedName>
</protein>
<sequence length="351" mass="40365">MDYISDINISEAVIHILDSNGEEPILNEYNLQLDEDTYKFLFKHMEKCLKDEELKYAVFNSERNIAKEIVQDYLNGIDNDLIKLSKELARQLFLIMKGNVNIPSCDLIVASIITDQGPMIAILKMDYVRNFTHQVDFVGDKIGIGIVPQSAGLPGSSQKIQKAAFIRPIKEEDTYNLMVLDKQKKSKDEEDYGANYFVSSFLGCSIITNERDMTKTFLKATENWTRKNYANDAVKAELIRTAVKSKLKEEDTVNIDELSTELFGDKLFEGELQAKEDFSIFVKGQGLNENVNVDKTWVEKKLKRVRLKIDKEIDLYINQETYHDNSKFEIQRNGDGSINMIIKHVINYIEK</sequence>
<organism evidence="1 2">
    <name type="scientific">Clostridium cibarium</name>
    <dbReference type="NCBI Taxonomy" id="2762247"/>
    <lineage>
        <taxon>Bacteria</taxon>
        <taxon>Bacillati</taxon>
        <taxon>Bacillota</taxon>
        <taxon>Clostridia</taxon>
        <taxon>Eubacteriales</taxon>
        <taxon>Clostridiaceae</taxon>
        <taxon>Clostridium</taxon>
    </lineage>
</organism>
<comment type="caution">
    <text evidence="1">The sequence shown here is derived from an EMBL/GenBank/DDBJ whole genome shotgun (WGS) entry which is preliminary data.</text>
</comment>
<dbReference type="InterPro" id="IPR007358">
    <property type="entry name" value="Nucleoid_associated_NdpA"/>
</dbReference>
<gene>
    <name evidence="1" type="ORF">H9661_02805</name>
</gene>
<keyword evidence="2" id="KW-1185">Reference proteome</keyword>